<keyword evidence="4" id="KW-0378">Hydrolase</keyword>
<dbReference type="Proteomes" id="UP001179280">
    <property type="component" value="Unassembled WGS sequence"/>
</dbReference>
<organism evidence="4 5">
    <name type="scientific">Shouchella xiaoxiensis</name>
    <dbReference type="NCBI Taxonomy" id="766895"/>
    <lineage>
        <taxon>Bacteria</taxon>
        <taxon>Bacillati</taxon>
        <taxon>Bacillota</taxon>
        <taxon>Bacilli</taxon>
        <taxon>Bacillales</taxon>
        <taxon>Bacillaceae</taxon>
        <taxon>Shouchella</taxon>
    </lineage>
</organism>
<dbReference type="GO" id="GO:0016787">
    <property type="term" value="F:hydrolase activity"/>
    <property type="evidence" value="ECO:0007669"/>
    <property type="project" value="UniProtKB-KW"/>
</dbReference>
<dbReference type="EMBL" id="JAFBCV010000010">
    <property type="protein sequence ID" value="MBM7839779.1"/>
    <property type="molecule type" value="Genomic_DNA"/>
</dbReference>
<accession>A0ABS2SW59</accession>
<dbReference type="InterPro" id="IPR006862">
    <property type="entry name" value="Thio_Ohase/aa_AcTrfase"/>
</dbReference>
<keyword evidence="5" id="KW-1185">Reference proteome</keyword>
<gene>
    <name evidence="4" type="ORF">JOC54_003059</name>
</gene>
<dbReference type="InterPro" id="IPR029058">
    <property type="entry name" value="AB_hydrolase_fold"/>
</dbReference>
<feature type="domain" description="BAAT/Acyl-CoA thioester hydrolase C-terminal" evidence="3">
    <location>
        <begin position="201"/>
        <end position="428"/>
    </location>
</feature>
<dbReference type="InterPro" id="IPR016662">
    <property type="entry name" value="Acyl-CoA_thioEstase_long-chain"/>
</dbReference>
<dbReference type="InterPro" id="IPR014940">
    <property type="entry name" value="BAAT_C"/>
</dbReference>
<proteinExistence type="inferred from homology"/>
<evidence type="ECO:0000313" key="4">
    <source>
        <dbReference type="EMBL" id="MBM7839779.1"/>
    </source>
</evidence>
<comment type="caution">
    <text evidence="4">The sequence shown here is derived from an EMBL/GenBank/DDBJ whole genome shotgun (WGS) entry which is preliminary data.</text>
</comment>
<evidence type="ECO:0000259" key="2">
    <source>
        <dbReference type="Pfam" id="PF04775"/>
    </source>
</evidence>
<evidence type="ECO:0000259" key="3">
    <source>
        <dbReference type="Pfam" id="PF08840"/>
    </source>
</evidence>
<feature type="domain" description="Acyl-CoA thioester hydrolase/bile acid-CoA amino acid N-acetyltransferase" evidence="2">
    <location>
        <begin position="21"/>
        <end position="138"/>
    </location>
</feature>
<dbReference type="PANTHER" id="PTHR10824">
    <property type="entry name" value="ACYL-COENZYME A THIOESTERASE-RELATED"/>
    <property type="match status" value="1"/>
</dbReference>
<dbReference type="Pfam" id="PF08840">
    <property type="entry name" value="BAAT_C"/>
    <property type="match status" value="1"/>
</dbReference>
<dbReference type="SUPFAM" id="SSF53474">
    <property type="entry name" value="alpha/beta-Hydrolases"/>
    <property type="match status" value="1"/>
</dbReference>
<reference evidence="4" key="1">
    <citation type="submission" date="2021-01" db="EMBL/GenBank/DDBJ databases">
        <title>Genomic Encyclopedia of Type Strains, Phase IV (KMG-IV): sequencing the most valuable type-strain genomes for metagenomic binning, comparative biology and taxonomic classification.</title>
        <authorList>
            <person name="Goeker M."/>
        </authorList>
    </citation>
    <scope>NUCLEOTIDE SEQUENCE</scope>
    <source>
        <strain evidence="4">DSM 21943</strain>
    </source>
</reference>
<dbReference type="PIRSF" id="PIRSF016521">
    <property type="entry name" value="Acyl-CoA_hydro"/>
    <property type="match status" value="1"/>
</dbReference>
<dbReference type="Gene3D" id="3.40.50.1820">
    <property type="entry name" value="alpha/beta hydrolase"/>
    <property type="match status" value="1"/>
</dbReference>
<dbReference type="InterPro" id="IPR042490">
    <property type="entry name" value="Thio_Ohase/BAAT_N"/>
</dbReference>
<dbReference type="Gene3D" id="2.60.40.2240">
    <property type="entry name" value="Acyl-CoA thioester hydrolase/BAAT N-terminal domain"/>
    <property type="match status" value="1"/>
</dbReference>
<protein>
    <submittedName>
        <fullName evidence="4">Dienelactone hydrolase</fullName>
    </submittedName>
</protein>
<dbReference type="PANTHER" id="PTHR10824:SF4">
    <property type="entry name" value="ACYL-COENZYME A THIOESTERASE 1-LIKE"/>
    <property type="match status" value="1"/>
</dbReference>
<evidence type="ECO:0000313" key="5">
    <source>
        <dbReference type="Proteomes" id="UP001179280"/>
    </source>
</evidence>
<name>A0ABS2SW59_9BACI</name>
<sequence length="429" mass="47988">MNQKGEPIHFHVQAESDSILEKWSVKIQTEKPLEEFKVVVTTKDDLHKPFQSCAFFRSDKDGVIDLTADEPVKGDYDQSSEMSFISSMSWNRKKEAMFVKQTPEPITYEIEVYYQNKVVGRTAVSRTIQPDNVVKEEVGNGLVGAVFHPDYGDSFPAVVIVGGSDGAVHEAAAAALAAEGFVVMALAYFGKEGLPKGVEQVPLEYVDRAFTYLSHMPNVEQDKLGIIGHSRGSELALLYASHFPKVKSVIAAAPSEVVFSGMVNFQPVAKSAWTLNDKPVPYYDIKQRAKDGFSMLYHMVARKPYSNLAGMEMNLADEEKLKQFAIPVEQIQAPIMVFAGTDDQSHLSVFFSNRLEQRRAQQQEDDRFIYHEGAGHFSAFPSNLPNMPQTTGMYNYGMTMLFGGTKETNARTAQQSWDETLEFLRETLM</sequence>
<dbReference type="RefSeq" id="WP_204466981.1">
    <property type="nucleotide sequence ID" value="NZ_JAFBCV010000010.1"/>
</dbReference>
<comment type="similarity">
    <text evidence="1">Belongs to the C/M/P thioester hydrolase family.</text>
</comment>
<dbReference type="Pfam" id="PF04775">
    <property type="entry name" value="Bile_Hydr_Trans"/>
    <property type="match status" value="1"/>
</dbReference>
<evidence type="ECO:0000256" key="1">
    <source>
        <dbReference type="ARBA" id="ARBA00006538"/>
    </source>
</evidence>